<proteinExistence type="predicted"/>
<reference evidence="2" key="1">
    <citation type="submission" date="2019-02" db="EMBL/GenBank/DDBJ databases">
        <authorList>
            <person name="Gruber-Vodicka R. H."/>
            <person name="Seah K. B. B."/>
        </authorList>
    </citation>
    <scope>NUCLEOTIDE SEQUENCE</scope>
    <source>
        <strain evidence="2">BECK_BY1</strain>
    </source>
</reference>
<dbReference type="InterPro" id="IPR047951">
    <property type="entry name" value="Transpos_ISL3"/>
</dbReference>
<dbReference type="InterPro" id="IPR002560">
    <property type="entry name" value="Transposase_DDE"/>
</dbReference>
<dbReference type="EMBL" id="CAADFX010000032">
    <property type="protein sequence ID" value="VFK55445.1"/>
    <property type="molecule type" value="Genomic_DNA"/>
</dbReference>
<feature type="domain" description="Transposase IS204/IS1001/IS1096/IS1165 DDE" evidence="1">
    <location>
        <begin position="2"/>
        <end position="94"/>
    </location>
</feature>
<gene>
    <name evidence="2" type="ORF">BECKTUN1418D_GA0071000_103220</name>
</gene>
<dbReference type="Pfam" id="PF01610">
    <property type="entry name" value="DDE_Tnp_ISL3"/>
    <property type="match status" value="1"/>
</dbReference>
<organism evidence="2">
    <name type="scientific">Candidatus Kentrum sp. TUN</name>
    <dbReference type="NCBI Taxonomy" id="2126343"/>
    <lineage>
        <taxon>Bacteria</taxon>
        <taxon>Pseudomonadati</taxon>
        <taxon>Pseudomonadota</taxon>
        <taxon>Gammaproteobacteria</taxon>
        <taxon>Candidatus Kentrum</taxon>
    </lineage>
</organism>
<sequence>MDLDSGAVVEVAQGKDAQALVPFWKRLKRSRAKIEAVATDMGPAYIKAVRDDLPKATLVFDHLHIIKLYNEKPIDLRRAIAREANALKKKVFKKGTR</sequence>
<accession>A0A450ZNL2</accession>
<dbReference type="PANTHER" id="PTHR33498">
    <property type="entry name" value="TRANSPOSASE FOR INSERTION SEQUENCE ELEMENT IS1557"/>
    <property type="match status" value="1"/>
</dbReference>
<evidence type="ECO:0000313" key="2">
    <source>
        <dbReference type="EMBL" id="VFK55445.1"/>
    </source>
</evidence>
<name>A0A450ZNL2_9GAMM</name>
<protein>
    <submittedName>
        <fullName evidence="2">Transposase</fullName>
    </submittedName>
</protein>
<dbReference type="AlphaFoldDB" id="A0A450ZNL2"/>
<evidence type="ECO:0000259" key="1">
    <source>
        <dbReference type="Pfam" id="PF01610"/>
    </source>
</evidence>
<dbReference type="PANTHER" id="PTHR33498:SF1">
    <property type="entry name" value="TRANSPOSASE FOR INSERTION SEQUENCE ELEMENT IS1557"/>
    <property type="match status" value="1"/>
</dbReference>